<gene>
    <name evidence="6" type="ORF">EV184_12858</name>
</gene>
<proteinExistence type="predicted"/>
<keyword evidence="2 6" id="KW-0238">DNA-binding</keyword>
<organism evidence="6 7">
    <name type="scientific">Sinorhizobium americanum</name>
    <dbReference type="NCBI Taxonomy" id="194963"/>
    <lineage>
        <taxon>Bacteria</taxon>
        <taxon>Pseudomonadati</taxon>
        <taxon>Pseudomonadota</taxon>
        <taxon>Alphaproteobacteria</taxon>
        <taxon>Hyphomicrobiales</taxon>
        <taxon>Rhizobiaceae</taxon>
        <taxon>Sinorhizobium/Ensifer group</taxon>
        <taxon>Sinorhizobium</taxon>
    </lineage>
</organism>
<dbReference type="PRINTS" id="PR00035">
    <property type="entry name" value="HTHGNTR"/>
</dbReference>
<dbReference type="SUPFAM" id="SSF46785">
    <property type="entry name" value="Winged helix' DNA-binding domain"/>
    <property type="match status" value="1"/>
</dbReference>
<dbReference type="PANTHER" id="PTHR43537">
    <property type="entry name" value="TRANSCRIPTIONAL REGULATOR, GNTR FAMILY"/>
    <property type="match status" value="1"/>
</dbReference>
<dbReference type="InterPro" id="IPR000524">
    <property type="entry name" value="Tscrpt_reg_HTH_GntR"/>
</dbReference>
<dbReference type="RefSeq" id="WP_412550044.1">
    <property type="nucleotide sequence ID" value="NZ_SLVU01000028.1"/>
</dbReference>
<comment type="caution">
    <text evidence="6">The sequence shown here is derived from an EMBL/GenBank/DDBJ whole genome shotgun (WGS) entry which is preliminary data.</text>
</comment>
<evidence type="ECO:0000256" key="4">
    <source>
        <dbReference type="SAM" id="MobiDB-lite"/>
    </source>
</evidence>
<protein>
    <submittedName>
        <fullName evidence="6">DNA-binding GntR family transcriptional regulator</fullName>
    </submittedName>
</protein>
<evidence type="ECO:0000256" key="2">
    <source>
        <dbReference type="ARBA" id="ARBA00023125"/>
    </source>
</evidence>
<dbReference type="SMART" id="SM00345">
    <property type="entry name" value="HTH_GNTR"/>
    <property type="match status" value="1"/>
</dbReference>
<evidence type="ECO:0000313" key="7">
    <source>
        <dbReference type="Proteomes" id="UP000295043"/>
    </source>
</evidence>
<dbReference type="InterPro" id="IPR036388">
    <property type="entry name" value="WH-like_DNA-bd_sf"/>
</dbReference>
<dbReference type="GO" id="GO:0003700">
    <property type="term" value="F:DNA-binding transcription factor activity"/>
    <property type="evidence" value="ECO:0007669"/>
    <property type="project" value="InterPro"/>
</dbReference>
<dbReference type="Gene3D" id="1.10.10.10">
    <property type="entry name" value="Winged helix-like DNA-binding domain superfamily/Winged helix DNA-binding domain"/>
    <property type="match status" value="1"/>
</dbReference>
<name>A0A4R2B1H1_9HYPH</name>
<keyword evidence="1" id="KW-0805">Transcription regulation</keyword>
<keyword evidence="3" id="KW-0804">Transcription</keyword>
<feature type="region of interest" description="Disordered" evidence="4">
    <location>
        <begin position="1"/>
        <end position="34"/>
    </location>
</feature>
<feature type="domain" description="HTH gntR-type" evidence="5">
    <location>
        <begin position="35"/>
        <end position="102"/>
    </location>
</feature>
<evidence type="ECO:0000313" key="6">
    <source>
        <dbReference type="EMBL" id="TCN20377.1"/>
    </source>
</evidence>
<dbReference type="PANTHER" id="PTHR43537:SF44">
    <property type="entry name" value="GNTR FAMILY REGULATORY PROTEIN"/>
    <property type="match status" value="1"/>
</dbReference>
<dbReference type="InterPro" id="IPR036390">
    <property type="entry name" value="WH_DNA-bd_sf"/>
</dbReference>
<dbReference type="Pfam" id="PF00392">
    <property type="entry name" value="GntR"/>
    <property type="match status" value="1"/>
</dbReference>
<dbReference type="PROSITE" id="PS50949">
    <property type="entry name" value="HTH_GNTR"/>
    <property type="match status" value="1"/>
</dbReference>
<dbReference type="EMBL" id="SLVU01000028">
    <property type="protein sequence ID" value="TCN20377.1"/>
    <property type="molecule type" value="Genomic_DNA"/>
</dbReference>
<evidence type="ECO:0000256" key="1">
    <source>
        <dbReference type="ARBA" id="ARBA00023015"/>
    </source>
</evidence>
<dbReference type="GO" id="GO:0003677">
    <property type="term" value="F:DNA binding"/>
    <property type="evidence" value="ECO:0007669"/>
    <property type="project" value="UniProtKB-KW"/>
</dbReference>
<accession>A0A4R2B1H1</accession>
<dbReference type="Proteomes" id="UP000295043">
    <property type="component" value="Unassembled WGS sequence"/>
</dbReference>
<dbReference type="CDD" id="cd07377">
    <property type="entry name" value="WHTH_GntR"/>
    <property type="match status" value="1"/>
</dbReference>
<dbReference type="AlphaFoldDB" id="A0A4R2B1H1"/>
<evidence type="ECO:0000256" key="3">
    <source>
        <dbReference type="ARBA" id="ARBA00023163"/>
    </source>
</evidence>
<sequence length="254" mass="28856">MNRKDSRFRGQGVVSPISTHDTRQSLPPGGLRPKRVDTDGIFEMLRYRISTLQYPPGIALKEIELSKEFGVSRTPIRQALQRLELVGLVQPVIGHGTIVTSIDLQSMRHLLEYRLQLALMIGHFLSTAEVEHTIKQLRSCHAANVALERNFTPQAFAKVSHELRLLIHDRITNPFLAQSWIDTYYLASRVWFICLPTTKERFVYLQGDEIAMLIDSFRSGEPRRVAATIHDALQTVVFDIWKIVASGRVSVLVS</sequence>
<evidence type="ECO:0000259" key="5">
    <source>
        <dbReference type="PROSITE" id="PS50949"/>
    </source>
</evidence>
<reference evidence="6 7" key="1">
    <citation type="submission" date="2019-03" db="EMBL/GenBank/DDBJ databases">
        <title>Genomic Encyclopedia of Type Strains, Phase IV (KMG-V): Genome sequencing to study the core and pangenomes of soil and plant-associated prokaryotes.</title>
        <authorList>
            <person name="Whitman W."/>
        </authorList>
    </citation>
    <scope>NUCLEOTIDE SEQUENCE [LARGE SCALE GENOMIC DNA]</scope>
    <source>
        <strain evidence="6 7">23C40</strain>
    </source>
</reference>